<evidence type="ECO:0000256" key="1">
    <source>
        <dbReference type="ARBA" id="ARBA00011046"/>
    </source>
</evidence>
<evidence type="ECO:0000256" key="3">
    <source>
        <dbReference type="ARBA" id="ARBA00023125"/>
    </source>
</evidence>
<sequence>MSNIPKINISDAESHVMEVLWRAPGPIVAEQIVVALSESQHWQSATVKTLLNRLLKKGAIAAVKDGRRFLYHPVLARDAWLARESESLVQRLFGGRVAPLVAHVAGRRKLAPADIQELRQLLDELDDAPDKQSPHLQQGGR</sequence>
<dbReference type="InterPro" id="IPR036390">
    <property type="entry name" value="WH_DNA-bd_sf"/>
</dbReference>
<keyword evidence="4" id="KW-0804">Transcription</keyword>
<comment type="caution">
    <text evidence="5">The sequence shown here is derived from an EMBL/GenBank/DDBJ whole genome shotgun (WGS) entry which is preliminary data.</text>
</comment>
<dbReference type="RefSeq" id="WP_379680518.1">
    <property type="nucleotide sequence ID" value="NZ_JBHLWP010000013.1"/>
</dbReference>
<dbReference type="InterPro" id="IPR036388">
    <property type="entry name" value="WH-like_DNA-bd_sf"/>
</dbReference>
<name>A0ABV6FKB7_9BURK</name>
<dbReference type="Proteomes" id="UP001589773">
    <property type="component" value="Unassembled WGS sequence"/>
</dbReference>
<dbReference type="Gene3D" id="1.10.4040.10">
    <property type="entry name" value="Penicillinase repressor domain"/>
    <property type="match status" value="1"/>
</dbReference>
<protein>
    <submittedName>
        <fullName evidence="5">BlaI/MecI/CopY family transcriptional regulator</fullName>
    </submittedName>
</protein>
<dbReference type="Pfam" id="PF03965">
    <property type="entry name" value="Penicillinase_R"/>
    <property type="match status" value="1"/>
</dbReference>
<keyword evidence="3" id="KW-0238">DNA-binding</keyword>
<evidence type="ECO:0000313" key="5">
    <source>
        <dbReference type="EMBL" id="MFC0253460.1"/>
    </source>
</evidence>
<comment type="similarity">
    <text evidence="1">Belongs to the BlaI transcriptional regulatory family.</text>
</comment>
<dbReference type="EMBL" id="JBHLWP010000013">
    <property type="protein sequence ID" value="MFC0253460.1"/>
    <property type="molecule type" value="Genomic_DNA"/>
</dbReference>
<reference evidence="5 6" key="1">
    <citation type="submission" date="2024-09" db="EMBL/GenBank/DDBJ databases">
        <authorList>
            <person name="Sun Q."/>
            <person name="Mori K."/>
        </authorList>
    </citation>
    <scope>NUCLEOTIDE SEQUENCE [LARGE SCALE GENOMIC DNA]</scope>
    <source>
        <strain evidence="5 6">CCM 7792</strain>
    </source>
</reference>
<proteinExistence type="inferred from homology"/>
<gene>
    <name evidence="5" type="ORF">ACFFJK_16290</name>
</gene>
<evidence type="ECO:0000256" key="2">
    <source>
        <dbReference type="ARBA" id="ARBA00023015"/>
    </source>
</evidence>
<dbReference type="Gene3D" id="1.10.10.10">
    <property type="entry name" value="Winged helix-like DNA-binding domain superfamily/Winged helix DNA-binding domain"/>
    <property type="match status" value="1"/>
</dbReference>
<evidence type="ECO:0000313" key="6">
    <source>
        <dbReference type="Proteomes" id="UP001589773"/>
    </source>
</evidence>
<dbReference type="InterPro" id="IPR005650">
    <property type="entry name" value="BlaI_family"/>
</dbReference>
<accession>A0ABV6FKB7</accession>
<organism evidence="5 6">
    <name type="scientific">Massilia consociata</name>
    <dbReference type="NCBI Taxonomy" id="760117"/>
    <lineage>
        <taxon>Bacteria</taxon>
        <taxon>Pseudomonadati</taxon>
        <taxon>Pseudomonadota</taxon>
        <taxon>Betaproteobacteria</taxon>
        <taxon>Burkholderiales</taxon>
        <taxon>Oxalobacteraceae</taxon>
        <taxon>Telluria group</taxon>
        <taxon>Massilia</taxon>
    </lineage>
</organism>
<dbReference type="PIRSF" id="PIRSF019455">
    <property type="entry name" value="CopR_AtkY"/>
    <property type="match status" value="1"/>
</dbReference>
<keyword evidence="6" id="KW-1185">Reference proteome</keyword>
<evidence type="ECO:0000256" key="4">
    <source>
        <dbReference type="ARBA" id="ARBA00023163"/>
    </source>
</evidence>
<keyword evidence="2" id="KW-0805">Transcription regulation</keyword>
<dbReference type="SUPFAM" id="SSF46785">
    <property type="entry name" value="Winged helix' DNA-binding domain"/>
    <property type="match status" value="1"/>
</dbReference>